<dbReference type="InterPro" id="IPR036390">
    <property type="entry name" value="WH_DNA-bd_sf"/>
</dbReference>
<protein>
    <recommendedName>
        <fullName evidence="3">HTH arsR-type domain-containing protein</fullName>
    </recommendedName>
</protein>
<evidence type="ECO:0008006" key="3">
    <source>
        <dbReference type="Google" id="ProtNLM"/>
    </source>
</evidence>
<comment type="caution">
    <text evidence="1">The sequence shown here is derived from an EMBL/GenBank/DDBJ whole genome shotgun (WGS) entry which is preliminary data.</text>
</comment>
<reference evidence="1 2" key="1">
    <citation type="journal article" date="2016" name="Environ. Microbiol.">
        <title>Genomic resolution of a cold subsurface aquifer community provides metabolic insights for novel microbes adapted to high CO concentrations.</title>
        <authorList>
            <person name="Probst A.J."/>
            <person name="Castelle C.J."/>
            <person name="Singh A."/>
            <person name="Brown C.T."/>
            <person name="Anantharaman K."/>
            <person name="Sharon I."/>
            <person name="Hug L.A."/>
            <person name="Burstein D."/>
            <person name="Emerson J.B."/>
            <person name="Thomas B.C."/>
            <person name="Banfield J.F."/>
        </authorList>
    </citation>
    <scope>NUCLEOTIDE SEQUENCE [LARGE SCALE GENOMIC DNA]</scope>
    <source>
        <strain evidence="1">CG1_02_41_21</strain>
    </source>
</reference>
<sequence length="212" mass="24464">MIEGFFGSKTRVKILRRFLLNAEEKYYLRQLARDLVLQVNSVRRELKHLESCGLLVLADYHHSTLLPAKSNIEGDKKAASSDKKYYEVNKDFILFAEIKALILKDQTMVGQNFLDDLQEICTPQLLILTGIFVAHNNFPTDMLLVANVPKVKLLGLIKKLEGELGREINYTLMDEAEFKFRKEIVDVFLNKIFESKKVVLINAWDLVFTEPK</sequence>
<dbReference type="AlphaFoldDB" id="A0A1J4T967"/>
<dbReference type="Proteomes" id="UP000182860">
    <property type="component" value="Unassembled WGS sequence"/>
</dbReference>
<dbReference type="EMBL" id="MNUV01000017">
    <property type="protein sequence ID" value="OIO08048.1"/>
    <property type="molecule type" value="Genomic_DNA"/>
</dbReference>
<name>A0A1J4T967_9BACT</name>
<dbReference type="SUPFAM" id="SSF46785">
    <property type="entry name" value="Winged helix' DNA-binding domain"/>
    <property type="match status" value="1"/>
</dbReference>
<gene>
    <name evidence="1" type="ORF">AUJ35_01075</name>
</gene>
<organism evidence="1 2">
    <name type="scientific">Candidatus Falkowbacteria bacterium CG1_02_41_21</name>
    <dbReference type="NCBI Taxonomy" id="1805147"/>
    <lineage>
        <taxon>Bacteria</taxon>
        <taxon>Candidatus Falkowiibacteriota</taxon>
    </lineage>
</organism>
<proteinExistence type="predicted"/>
<evidence type="ECO:0000313" key="1">
    <source>
        <dbReference type="EMBL" id="OIO08048.1"/>
    </source>
</evidence>
<evidence type="ECO:0000313" key="2">
    <source>
        <dbReference type="Proteomes" id="UP000182860"/>
    </source>
</evidence>
<accession>A0A1J4T967</accession>